<organism evidence="1 2">
    <name type="scientific">Phenylobacterium haematophilum</name>
    <dbReference type="NCBI Taxonomy" id="98513"/>
    <lineage>
        <taxon>Bacteria</taxon>
        <taxon>Pseudomonadati</taxon>
        <taxon>Pseudomonadota</taxon>
        <taxon>Alphaproteobacteria</taxon>
        <taxon>Caulobacterales</taxon>
        <taxon>Caulobacteraceae</taxon>
        <taxon>Phenylobacterium</taxon>
    </lineage>
</organism>
<comment type="caution">
    <text evidence="1">The sequence shown here is derived from an EMBL/GenBank/DDBJ whole genome shotgun (WGS) entry which is preliminary data.</text>
</comment>
<dbReference type="EMBL" id="JACIDK010000013">
    <property type="protein sequence ID" value="MBB3893527.1"/>
    <property type="molecule type" value="Genomic_DNA"/>
</dbReference>
<protein>
    <submittedName>
        <fullName evidence="1">Uncharacterized protein</fullName>
    </submittedName>
</protein>
<proteinExistence type="predicted"/>
<dbReference type="RefSeq" id="WP_183777032.1">
    <property type="nucleotide sequence ID" value="NZ_JACIDK010000013.1"/>
</dbReference>
<dbReference type="Proteomes" id="UP000530564">
    <property type="component" value="Unassembled WGS sequence"/>
</dbReference>
<dbReference type="AlphaFoldDB" id="A0A840A8J6"/>
<reference evidence="1 2" key="1">
    <citation type="submission" date="2020-08" db="EMBL/GenBank/DDBJ databases">
        <title>Genomic Encyclopedia of Type Strains, Phase IV (KMG-IV): sequencing the most valuable type-strain genomes for metagenomic binning, comparative biology and taxonomic classification.</title>
        <authorList>
            <person name="Goeker M."/>
        </authorList>
    </citation>
    <scope>NUCLEOTIDE SEQUENCE [LARGE SCALE GENOMIC DNA]</scope>
    <source>
        <strain evidence="1 2">DSM 21793</strain>
    </source>
</reference>
<sequence length="167" mass="17197">MTLATRDDIVEGRALAARTVSPNIATVETLAQLQDLTQASSFTYRSVNGQLAGVIAVIPLTAAALPDLAAGVFDGVNPPQHQAARPGEPVVAIYGWGMAGTTLRGRATVMAGAVKLHRDLFPTIPLYGRAATPGGERTLLKRIGARPAPGPGGLVVAGAWANVRRAA</sequence>
<keyword evidence="2" id="KW-1185">Reference proteome</keyword>
<evidence type="ECO:0000313" key="1">
    <source>
        <dbReference type="EMBL" id="MBB3893527.1"/>
    </source>
</evidence>
<name>A0A840A8J6_9CAUL</name>
<accession>A0A840A8J6</accession>
<gene>
    <name evidence="1" type="ORF">GGQ61_004275</name>
</gene>
<evidence type="ECO:0000313" key="2">
    <source>
        <dbReference type="Proteomes" id="UP000530564"/>
    </source>
</evidence>